<dbReference type="InterPro" id="IPR023459">
    <property type="entry name" value="Tscrpt_elong_fac_GreA/B_fam"/>
</dbReference>
<proteinExistence type="inferred from homology"/>
<dbReference type="GO" id="GO:0006354">
    <property type="term" value="P:DNA-templated transcription elongation"/>
    <property type="evidence" value="ECO:0007669"/>
    <property type="project" value="TreeGrafter"/>
</dbReference>
<reference evidence="12 13" key="1">
    <citation type="submission" date="2017-09" db="EMBL/GenBank/DDBJ databases">
        <title>Depth-based differentiation of microbial function through sediment-hosted aquifers and enrichment of novel symbionts in the deep terrestrial subsurface.</title>
        <authorList>
            <person name="Probst A.J."/>
            <person name="Ladd B."/>
            <person name="Jarett J.K."/>
            <person name="Geller-Mcgrath D.E."/>
            <person name="Sieber C.M."/>
            <person name="Emerson J.B."/>
            <person name="Anantharaman K."/>
            <person name="Thomas B.C."/>
            <person name="Malmstrom R."/>
            <person name="Stieglmeier M."/>
            <person name="Klingl A."/>
            <person name="Woyke T."/>
            <person name="Ryan C.M."/>
            <person name="Banfield J.F."/>
        </authorList>
    </citation>
    <scope>NUCLEOTIDE SEQUENCE [LARGE SCALE GENOMIC DNA]</scope>
    <source>
        <strain evidence="12">CG10_big_fil_rev_8_21_14_0_10_49_38</strain>
    </source>
</reference>
<feature type="domain" description="Transcription elongation factor GreA/GreB C-terminal" evidence="10">
    <location>
        <begin position="85"/>
        <end position="156"/>
    </location>
</feature>
<dbReference type="InterPro" id="IPR006359">
    <property type="entry name" value="Tscrpt_elong_fac_GreA"/>
</dbReference>
<dbReference type="InterPro" id="IPR036953">
    <property type="entry name" value="GreA/GreB_C_sf"/>
</dbReference>
<dbReference type="EMBL" id="PCYK01000015">
    <property type="protein sequence ID" value="PIR45988.1"/>
    <property type="molecule type" value="Genomic_DNA"/>
</dbReference>
<dbReference type="HAMAP" id="MF_00105">
    <property type="entry name" value="GreA_GreB"/>
    <property type="match status" value="1"/>
</dbReference>
<evidence type="ECO:0000256" key="7">
    <source>
        <dbReference type="ARBA" id="ARBA00030776"/>
    </source>
</evidence>
<keyword evidence="8" id="KW-0175">Coiled coil</keyword>
<evidence type="ECO:0000256" key="4">
    <source>
        <dbReference type="ARBA" id="ARBA00023125"/>
    </source>
</evidence>
<keyword evidence="3 8" id="KW-0805">Transcription regulation</keyword>
<evidence type="ECO:0000256" key="9">
    <source>
        <dbReference type="RuleBase" id="RU000556"/>
    </source>
</evidence>
<dbReference type="Gene3D" id="3.10.50.30">
    <property type="entry name" value="Transcription elongation factor, GreA/GreB, C-terminal domain"/>
    <property type="match status" value="1"/>
</dbReference>
<dbReference type="FunFam" id="1.10.287.180:FF:000001">
    <property type="entry name" value="Transcription elongation factor GreA"/>
    <property type="match status" value="1"/>
</dbReference>
<evidence type="ECO:0000256" key="3">
    <source>
        <dbReference type="ARBA" id="ARBA00023015"/>
    </source>
</evidence>
<dbReference type="InterPro" id="IPR022691">
    <property type="entry name" value="Tscrpt_elong_fac_GreA/B_N"/>
</dbReference>
<feature type="domain" description="Transcription elongation factor GreA/GreB N-terminal" evidence="11">
    <location>
        <begin position="9"/>
        <end position="78"/>
    </location>
</feature>
<keyword evidence="12" id="KW-0648">Protein biosynthesis</keyword>
<evidence type="ECO:0000256" key="6">
    <source>
        <dbReference type="ARBA" id="ARBA00024916"/>
    </source>
</evidence>
<dbReference type="Proteomes" id="UP000230431">
    <property type="component" value="Unassembled WGS sequence"/>
</dbReference>
<comment type="caution">
    <text evidence="12">The sequence shown here is derived from an EMBL/GenBank/DDBJ whole genome shotgun (WGS) entry which is preliminary data.</text>
</comment>
<dbReference type="InterPro" id="IPR028624">
    <property type="entry name" value="Tscrpt_elong_fac_GreA/B"/>
</dbReference>
<protein>
    <recommendedName>
        <fullName evidence="2 8">Transcription elongation factor GreA</fullName>
    </recommendedName>
    <alternativeName>
        <fullName evidence="7 8">Transcript cleavage factor GreA</fullName>
    </alternativeName>
</protein>
<dbReference type="PANTHER" id="PTHR30437">
    <property type="entry name" value="TRANSCRIPTION ELONGATION FACTOR GREA"/>
    <property type="match status" value="1"/>
</dbReference>
<dbReference type="PANTHER" id="PTHR30437:SF4">
    <property type="entry name" value="TRANSCRIPTION ELONGATION FACTOR GREA"/>
    <property type="match status" value="1"/>
</dbReference>
<sequence>MADLNQQHYLTQEKKQELEQELKRLKTIERKKIAEDLDYAKSLGDLSENAEYHEARDKQADIEDRIKELEEILRHAKIIVNCHSETVEVGTTVVMSRDGGPEEEFVVVGSEEFDLTACRISYESPLGATLLGHKKGETVKVSTPRGEIEYKIIEIK</sequence>
<dbReference type="GO" id="GO:0003677">
    <property type="term" value="F:DNA binding"/>
    <property type="evidence" value="ECO:0007669"/>
    <property type="project" value="UniProtKB-UniRule"/>
</dbReference>
<evidence type="ECO:0000259" key="11">
    <source>
        <dbReference type="Pfam" id="PF03449"/>
    </source>
</evidence>
<keyword evidence="12" id="KW-0251">Elongation factor</keyword>
<keyword evidence="5 8" id="KW-0804">Transcription</keyword>
<evidence type="ECO:0000256" key="8">
    <source>
        <dbReference type="HAMAP-Rule" id="MF_00105"/>
    </source>
</evidence>
<name>A0A2H0RHL4_9BACT</name>
<dbReference type="PROSITE" id="PS00829">
    <property type="entry name" value="GREAB_1"/>
    <property type="match status" value="1"/>
</dbReference>
<evidence type="ECO:0000256" key="2">
    <source>
        <dbReference type="ARBA" id="ARBA00013729"/>
    </source>
</evidence>
<comment type="function">
    <text evidence="6 8 9">Necessary for efficient RNA polymerase transcription elongation past template-encoded arresting sites. The arresting sites in DNA have the property of trapping a certain fraction of elongating RNA polymerases that pass through, resulting in locked ternary complexes. Cleavage of the nascent transcript by cleavage factors such as GreA or GreB allows the resumption of elongation from the new 3'terminus. GreA releases sequences of 2 to 3 nucleotides.</text>
</comment>
<evidence type="ECO:0000256" key="5">
    <source>
        <dbReference type="ARBA" id="ARBA00023163"/>
    </source>
</evidence>
<dbReference type="PIRSF" id="PIRSF006092">
    <property type="entry name" value="GreA_GreB"/>
    <property type="match status" value="1"/>
</dbReference>
<evidence type="ECO:0000313" key="13">
    <source>
        <dbReference type="Proteomes" id="UP000230431"/>
    </source>
</evidence>
<organism evidence="12 13">
    <name type="scientific">Candidatus Vogelbacteria bacterium CG10_big_fil_rev_8_21_14_0_10_49_38</name>
    <dbReference type="NCBI Taxonomy" id="1975043"/>
    <lineage>
        <taxon>Bacteria</taxon>
        <taxon>Candidatus Vogeliibacteriota</taxon>
    </lineage>
</organism>
<dbReference type="GO" id="GO:0032784">
    <property type="term" value="P:regulation of DNA-templated transcription elongation"/>
    <property type="evidence" value="ECO:0007669"/>
    <property type="project" value="UniProtKB-UniRule"/>
</dbReference>
<dbReference type="Pfam" id="PF03449">
    <property type="entry name" value="GreA_GreB_N"/>
    <property type="match status" value="1"/>
</dbReference>
<dbReference type="Gene3D" id="1.10.287.180">
    <property type="entry name" value="Transcription elongation factor, GreA/GreB, N-terminal domain"/>
    <property type="match status" value="1"/>
</dbReference>
<dbReference type="GO" id="GO:0070063">
    <property type="term" value="F:RNA polymerase binding"/>
    <property type="evidence" value="ECO:0007669"/>
    <property type="project" value="InterPro"/>
</dbReference>
<dbReference type="NCBIfam" id="NF001263">
    <property type="entry name" value="PRK00226.1-4"/>
    <property type="match status" value="1"/>
</dbReference>
<evidence type="ECO:0000256" key="1">
    <source>
        <dbReference type="ARBA" id="ARBA00008213"/>
    </source>
</evidence>
<dbReference type="InterPro" id="IPR018151">
    <property type="entry name" value="TF_GreA/GreB_CS"/>
</dbReference>
<comment type="similarity">
    <text evidence="1 8 9">Belongs to the GreA/GreB family.</text>
</comment>
<dbReference type="InterPro" id="IPR001437">
    <property type="entry name" value="Tscrpt_elong_fac_GreA/B_C"/>
</dbReference>
<dbReference type="SUPFAM" id="SSF46557">
    <property type="entry name" value="GreA transcript cleavage protein, N-terminal domain"/>
    <property type="match status" value="1"/>
</dbReference>
<keyword evidence="4 8" id="KW-0238">DNA-binding</keyword>
<evidence type="ECO:0000313" key="12">
    <source>
        <dbReference type="EMBL" id="PIR45988.1"/>
    </source>
</evidence>
<accession>A0A2H0RHL4</accession>
<dbReference type="AlphaFoldDB" id="A0A2H0RHL4"/>
<dbReference type="InterPro" id="IPR036805">
    <property type="entry name" value="Tscrpt_elong_fac_GreA/B_N_sf"/>
</dbReference>
<evidence type="ECO:0000259" key="10">
    <source>
        <dbReference type="Pfam" id="PF01272"/>
    </source>
</evidence>
<dbReference type="SUPFAM" id="SSF54534">
    <property type="entry name" value="FKBP-like"/>
    <property type="match status" value="1"/>
</dbReference>
<dbReference type="GO" id="GO:0003746">
    <property type="term" value="F:translation elongation factor activity"/>
    <property type="evidence" value="ECO:0007669"/>
    <property type="project" value="UniProtKB-KW"/>
</dbReference>
<dbReference type="Pfam" id="PF01272">
    <property type="entry name" value="GreA_GreB"/>
    <property type="match status" value="1"/>
</dbReference>
<gene>
    <name evidence="8" type="primary">greA</name>
    <name evidence="12" type="ORF">COV08_02125</name>
</gene>
<feature type="coiled-coil region" evidence="8">
    <location>
        <begin position="1"/>
        <end position="79"/>
    </location>
</feature>
<dbReference type="NCBIfam" id="TIGR01462">
    <property type="entry name" value="greA"/>
    <property type="match status" value="1"/>
</dbReference>